<organism evidence="1 2">
    <name type="scientific">Liparis tanakae</name>
    <name type="common">Tanaka's snailfish</name>
    <dbReference type="NCBI Taxonomy" id="230148"/>
    <lineage>
        <taxon>Eukaryota</taxon>
        <taxon>Metazoa</taxon>
        <taxon>Chordata</taxon>
        <taxon>Craniata</taxon>
        <taxon>Vertebrata</taxon>
        <taxon>Euteleostomi</taxon>
        <taxon>Actinopterygii</taxon>
        <taxon>Neopterygii</taxon>
        <taxon>Teleostei</taxon>
        <taxon>Neoteleostei</taxon>
        <taxon>Acanthomorphata</taxon>
        <taxon>Eupercaria</taxon>
        <taxon>Perciformes</taxon>
        <taxon>Cottioidei</taxon>
        <taxon>Cottales</taxon>
        <taxon>Liparidae</taxon>
        <taxon>Liparis</taxon>
    </lineage>
</organism>
<dbReference type="EMBL" id="SRLO01000323">
    <property type="protein sequence ID" value="TNN61002.1"/>
    <property type="molecule type" value="Genomic_DNA"/>
</dbReference>
<evidence type="ECO:0000313" key="2">
    <source>
        <dbReference type="Proteomes" id="UP000314294"/>
    </source>
</evidence>
<reference evidence="1 2" key="1">
    <citation type="submission" date="2019-03" db="EMBL/GenBank/DDBJ databases">
        <title>First draft genome of Liparis tanakae, snailfish: a comprehensive survey of snailfish specific genes.</title>
        <authorList>
            <person name="Kim W."/>
            <person name="Song I."/>
            <person name="Jeong J.-H."/>
            <person name="Kim D."/>
            <person name="Kim S."/>
            <person name="Ryu S."/>
            <person name="Song J.Y."/>
            <person name="Lee S.K."/>
        </authorList>
    </citation>
    <scope>NUCLEOTIDE SEQUENCE [LARGE SCALE GENOMIC DNA]</scope>
    <source>
        <tissue evidence="1">Muscle</tissue>
    </source>
</reference>
<comment type="caution">
    <text evidence="1">The sequence shown here is derived from an EMBL/GenBank/DDBJ whole genome shotgun (WGS) entry which is preliminary data.</text>
</comment>
<gene>
    <name evidence="1" type="ORF">EYF80_028780</name>
</gene>
<keyword evidence="2" id="KW-1185">Reference proteome</keyword>
<evidence type="ECO:0000313" key="1">
    <source>
        <dbReference type="EMBL" id="TNN61002.1"/>
    </source>
</evidence>
<dbReference type="Proteomes" id="UP000314294">
    <property type="component" value="Unassembled WGS sequence"/>
</dbReference>
<proteinExistence type="predicted"/>
<dbReference type="AlphaFoldDB" id="A0A4Z2H8B9"/>
<name>A0A4Z2H8B9_9TELE</name>
<protein>
    <submittedName>
        <fullName evidence="1">Uncharacterized protein</fullName>
    </submittedName>
</protein>
<accession>A0A4Z2H8B9</accession>
<sequence>MTTQFPKRSERGAPLLVGCLTLYESERPRVQTSAAAQTLVLEGFFCTGRMRTQDFKPNVHDQTEISV</sequence>